<dbReference type="Gene3D" id="3.30.470.20">
    <property type="entry name" value="ATP-grasp fold, B domain"/>
    <property type="match status" value="1"/>
</dbReference>
<dbReference type="RefSeq" id="WP_135621487.1">
    <property type="nucleotide sequence ID" value="NZ_RQGD01000005.1"/>
</dbReference>
<feature type="domain" description="ATP-grasp" evidence="2">
    <location>
        <begin position="128"/>
        <end position="306"/>
    </location>
</feature>
<dbReference type="GO" id="GO:0046872">
    <property type="term" value="F:metal ion binding"/>
    <property type="evidence" value="ECO:0007669"/>
    <property type="project" value="InterPro"/>
</dbReference>
<keyword evidence="1" id="KW-0067">ATP-binding</keyword>
<comment type="caution">
    <text evidence="3">The sequence shown here is derived from an EMBL/GenBank/DDBJ whole genome shotgun (WGS) entry which is preliminary data.</text>
</comment>
<sequence length="351" mass="39106">MKRPIVAITGMSAVDSPAPGVPVLRSLKESNLDPLLIGFSYGALEPGNFMTDLLENSFLVPYPNSGPQVLLERIKTIHSQYKMDVIIPTLDSELDNYINIAPNLKDLGIRMILPGKKELHTRDKSFLNETLKNTEALLPETVTIQDISALRQVADDIGYPVLVKGIFYEAYLARTYEEAVGFFYMLASKWGVPIIIQKYISGEECNVCALASDGDIKGAVVMKKLFLTDKGKAWAGVTINNHEAMHQSEIILKHIGWTGGCELEFIVETKTKKMYLLEINPRFPAWVYLATASGQNLPDALLRMALGETVKPFKDFDVGKVFVRHSWDEIVPMNQIESLSMNGQLRIAKGD</sequence>
<proteinExistence type="predicted"/>
<organism evidence="3 4">
    <name type="scientific">Leptospira ognonensis</name>
    <dbReference type="NCBI Taxonomy" id="2484945"/>
    <lineage>
        <taxon>Bacteria</taxon>
        <taxon>Pseudomonadati</taxon>
        <taxon>Spirochaetota</taxon>
        <taxon>Spirochaetia</taxon>
        <taxon>Leptospirales</taxon>
        <taxon>Leptospiraceae</taxon>
        <taxon>Leptospira</taxon>
    </lineage>
</organism>
<evidence type="ECO:0000313" key="4">
    <source>
        <dbReference type="Proteomes" id="UP000297693"/>
    </source>
</evidence>
<dbReference type="OrthoDB" id="9803907at2"/>
<keyword evidence="4" id="KW-1185">Reference proteome</keyword>
<dbReference type="SUPFAM" id="SSF56059">
    <property type="entry name" value="Glutathione synthetase ATP-binding domain-like"/>
    <property type="match status" value="1"/>
</dbReference>
<gene>
    <name evidence="3" type="ORF">EHQ58_01040</name>
</gene>
<evidence type="ECO:0000313" key="3">
    <source>
        <dbReference type="EMBL" id="TGL63066.1"/>
    </source>
</evidence>
<dbReference type="PROSITE" id="PS50975">
    <property type="entry name" value="ATP_GRASP"/>
    <property type="match status" value="1"/>
</dbReference>
<protein>
    <submittedName>
        <fullName evidence="3">Biotin carboxylase</fullName>
    </submittedName>
</protein>
<dbReference type="GO" id="GO:0005524">
    <property type="term" value="F:ATP binding"/>
    <property type="evidence" value="ECO:0007669"/>
    <property type="project" value="UniProtKB-UniRule"/>
</dbReference>
<dbReference type="Proteomes" id="UP000297693">
    <property type="component" value="Unassembled WGS sequence"/>
</dbReference>
<dbReference type="Pfam" id="PF15632">
    <property type="entry name" value="ATPgrasp_Ter"/>
    <property type="match status" value="1"/>
</dbReference>
<dbReference type="AlphaFoldDB" id="A0A4R9KAK9"/>
<dbReference type="Gene3D" id="3.40.50.20">
    <property type="match status" value="1"/>
</dbReference>
<accession>A0A4R9KAK9</accession>
<evidence type="ECO:0000256" key="1">
    <source>
        <dbReference type="PROSITE-ProRule" id="PRU00409"/>
    </source>
</evidence>
<name>A0A4R9KAK9_9LEPT</name>
<dbReference type="EMBL" id="RQGD01000005">
    <property type="protein sequence ID" value="TGL63066.1"/>
    <property type="molecule type" value="Genomic_DNA"/>
</dbReference>
<reference evidence="3" key="1">
    <citation type="journal article" date="2019" name="PLoS Negl. Trop. Dis.">
        <title>Revisiting the worldwide diversity of Leptospira species in the environment.</title>
        <authorList>
            <person name="Vincent A.T."/>
            <person name="Schiettekatte O."/>
            <person name="Bourhy P."/>
            <person name="Veyrier F.J."/>
            <person name="Picardeau M."/>
        </authorList>
    </citation>
    <scope>NUCLEOTIDE SEQUENCE [LARGE SCALE GENOMIC DNA]</scope>
    <source>
        <strain evidence="3">201702476</strain>
    </source>
</reference>
<evidence type="ECO:0000259" key="2">
    <source>
        <dbReference type="PROSITE" id="PS50975"/>
    </source>
</evidence>
<keyword evidence="1" id="KW-0547">Nucleotide-binding</keyword>
<dbReference type="InterPro" id="IPR011761">
    <property type="entry name" value="ATP-grasp"/>
</dbReference>